<gene>
    <name evidence="3" type="ORF">KP79_PYT23648</name>
</gene>
<protein>
    <recommendedName>
        <fullName evidence="2">ShKT domain-containing protein</fullName>
    </recommendedName>
</protein>
<accession>A0A210PQW4</accession>
<dbReference type="SUPFAM" id="SSF57302">
    <property type="entry name" value="Snake toxin-like"/>
    <property type="match status" value="1"/>
</dbReference>
<feature type="signal peptide" evidence="1">
    <location>
        <begin position="1"/>
        <end position="24"/>
    </location>
</feature>
<dbReference type="Proteomes" id="UP000242188">
    <property type="component" value="Unassembled WGS sequence"/>
</dbReference>
<keyword evidence="4" id="KW-1185">Reference proteome</keyword>
<keyword evidence="1" id="KW-0732">Signal</keyword>
<evidence type="ECO:0000256" key="1">
    <source>
        <dbReference type="SAM" id="SignalP"/>
    </source>
</evidence>
<feature type="chain" id="PRO_5012261907" description="ShKT domain-containing protein" evidence="1">
    <location>
        <begin position="25"/>
        <end position="470"/>
    </location>
</feature>
<dbReference type="InterPro" id="IPR003582">
    <property type="entry name" value="ShKT_dom"/>
</dbReference>
<organism evidence="3 4">
    <name type="scientific">Mizuhopecten yessoensis</name>
    <name type="common">Japanese scallop</name>
    <name type="synonym">Patinopecten yessoensis</name>
    <dbReference type="NCBI Taxonomy" id="6573"/>
    <lineage>
        <taxon>Eukaryota</taxon>
        <taxon>Metazoa</taxon>
        <taxon>Spiralia</taxon>
        <taxon>Lophotrochozoa</taxon>
        <taxon>Mollusca</taxon>
        <taxon>Bivalvia</taxon>
        <taxon>Autobranchia</taxon>
        <taxon>Pteriomorphia</taxon>
        <taxon>Pectinida</taxon>
        <taxon>Pectinoidea</taxon>
        <taxon>Pectinidae</taxon>
        <taxon>Mizuhopecten</taxon>
    </lineage>
</organism>
<comment type="caution">
    <text evidence="3">The sequence shown here is derived from an EMBL/GenBank/DDBJ whole genome shotgun (WGS) entry which is preliminary data.</text>
</comment>
<evidence type="ECO:0000259" key="2">
    <source>
        <dbReference type="SMART" id="SM00254"/>
    </source>
</evidence>
<dbReference type="SMART" id="SM00254">
    <property type="entry name" value="ShKT"/>
    <property type="match status" value="3"/>
</dbReference>
<dbReference type="InterPro" id="IPR045860">
    <property type="entry name" value="Snake_toxin-like_sf"/>
</dbReference>
<dbReference type="OrthoDB" id="6154095at2759"/>
<sequence length="470" mass="51876">MAPSNYSPILSVLSMVLLFGGVFSNGKVCYECNNMSHPRDCTNVVECDPHQVCYVDKYVTRHSHVYYNSGCLSYNSCYSNHGHRESELTANTEVDVTATGLRRNNPGGYLNCSSCCNHDFCNTNLCETQKVNSTRKRCMSCDSVEHPSDCQTVRGCDEDEMCYTVYYLHTFGEKRFRLGCMRNNICNQGGAIHIGETQFCSKCCTGENCNRELCKDAATPPPITTPGTTTLVCEDDPNRPCIPSLLPTICADSVFRNYCMKSCGLCAMTSSTAATTGCQDSNQQSCAFEILPIVCFDDIMKFYCRKSCNICDLVVPPTSACVDKHPIQCNNQTMLTSICADKDLADLFCQKSCGMCQGATSPATTTCQDDDVRCFSLPFLAMACSDPNQKHLCRQSCSAEWGEESLISMNFNCIFNKGKSFICFHADSSPSLGEASKEHGMSIKFTLSSNIITSTPARLYFVAVLPNYQR</sequence>
<feature type="domain" description="ShKT" evidence="2">
    <location>
        <begin position="277"/>
        <end position="312"/>
    </location>
</feature>
<feature type="domain" description="ShKT" evidence="2">
    <location>
        <begin position="320"/>
        <end position="357"/>
    </location>
</feature>
<evidence type="ECO:0000313" key="3">
    <source>
        <dbReference type="EMBL" id="OWF38883.1"/>
    </source>
</evidence>
<reference evidence="3 4" key="1">
    <citation type="journal article" date="2017" name="Nat. Ecol. Evol.">
        <title>Scallop genome provides insights into evolution of bilaterian karyotype and development.</title>
        <authorList>
            <person name="Wang S."/>
            <person name="Zhang J."/>
            <person name="Jiao W."/>
            <person name="Li J."/>
            <person name="Xun X."/>
            <person name="Sun Y."/>
            <person name="Guo X."/>
            <person name="Huan P."/>
            <person name="Dong B."/>
            <person name="Zhang L."/>
            <person name="Hu X."/>
            <person name="Sun X."/>
            <person name="Wang J."/>
            <person name="Zhao C."/>
            <person name="Wang Y."/>
            <person name="Wang D."/>
            <person name="Huang X."/>
            <person name="Wang R."/>
            <person name="Lv J."/>
            <person name="Li Y."/>
            <person name="Zhang Z."/>
            <person name="Liu B."/>
            <person name="Lu W."/>
            <person name="Hui Y."/>
            <person name="Liang J."/>
            <person name="Zhou Z."/>
            <person name="Hou R."/>
            <person name="Li X."/>
            <person name="Liu Y."/>
            <person name="Li H."/>
            <person name="Ning X."/>
            <person name="Lin Y."/>
            <person name="Zhao L."/>
            <person name="Xing Q."/>
            <person name="Dou J."/>
            <person name="Li Y."/>
            <person name="Mao J."/>
            <person name="Guo H."/>
            <person name="Dou H."/>
            <person name="Li T."/>
            <person name="Mu C."/>
            <person name="Jiang W."/>
            <person name="Fu Q."/>
            <person name="Fu X."/>
            <person name="Miao Y."/>
            <person name="Liu J."/>
            <person name="Yu Q."/>
            <person name="Li R."/>
            <person name="Liao H."/>
            <person name="Li X."/>
            <person name="Kong Y."/>
            <person name="Jiang Z."/>
            <person name="Chourrout D."/>
            <person name="Li R."/>
            <person name="Bao Z."/>
        </authorList>
    </citation>
    <scope>NUCLEOTIDE SEQUENCE [LARGE SCALE GENOMIC DNA]</scope>
    <source>
        <strain evidence="3 4">PY_sf001</strain>
    </source>
</reference>
<name>A0A210PQW4_MIZYE</name>
<dbReference type="EMBL" id="NEDP02005553">
    <property type="protein sequence ID" value="OWF38883.1"/>
    <property type="molecule type" value="Genomic_DNA"/>
</dbReference>
<evidence type="ECO:0000313" key="4">
    <source>
        <dbReference type="Proteomes" id="UP000242188"/>
    </source>
</evidence>
<feature type="domain" description="ShKT" evidence="2">
    <location>
        <begin position="232"/>
        <end position="267"/>
    </location>
</feature>
<dbReference type="AlphaFoldDB" id="A0A210PQW4"/>
<proteinExistence type="predicted"/>